<dbReference type="CDD" id="cd16147">
    <property type="entry name" value="G6S"/>
    <property type="match status" value="1"/>
</dbReference>
<feature type="transmembrane region" description="Helical" evidence="7">
    <location>
        <begin position="887"/>
        <end position="906"/>
    </location>
</feature>
<sequence length="1186" mass="129344">MDCILISLFLASLIPQIQASWPGIFGPLNQQALAAQGRGGPNIVFILTDDQDLHMQSLDYMPFVQKHLIDQGTSFRKHFCTTALCCPSRVSLWTGKAAHNTNVTDVFPPHGGYPKFISQGLNDKYLPVWLQDAGYNTYYAGKLFNAHSVDTYDAPFAAGWTGSDFLLDPFTYWYMNSTYQRNRDPPVSYEGQHTVDVLAKKAIDFLDEAYEAGKPFFLGIAPVAPHADVQSPAFKHGKHSNLTDAKFSAPVPAARHAHLFQGAKVPRTSNFNPDKPSGGGWIRNLPQQGPDNVEYNDYFYAQRLRALQSVDELVDSLVRRLDNLGILDNTYLFYSTDNGYHIGQHRLNPSKQCSFEEDINIPLIVRGPGVPKNIATDIVTTHTDLAPTLLQIAGVPLRDDFDGLAIPLTQSGLHEAKDSRHEHVTVEYWGHAANEGQIFDWYPKIISNNNTYKALRVISGSYNLHYQVWCNNEHELYDLITDPGQMANLLHPDEGAGDGTLLGLPLDKVVQRLDALLFVLKSCRAQTCTDPWRELHPAGNVASLQDALSPRFDSFYNDYPASVRFERCEMGYILDAEGAQYERGVPELELRHYWHEWTGERRPLAIHLAIAPFLPSAIGAPPDQHYLRPGLPDETTSLLRDRDAASADHDAVTKAPAIGDTSADVEANKVDPGPGDTAEPPKISTSSLMKVVAVLMIGLFTSSADGSLVLATHPRIASEFNALEDSSWLFVSFLLGGVATQVLYAKLSDVYGRRVMLVFCYALFGIGCAIIGLSQSMWHAVLGRVLSGSGGSGMASLGLVLTTDLIPLRDVASWLGYINIVSTTGRSIGGPLGGFLADRVGWRWSFSGQAPLFAAAMIASILVIPNTKAPESKKGNTKGLKAWLSRIDVAGSLLLGTGVLLLMLPLEIGGVKVPWTHPIIFVLLAAGVLVLGVFAINEARWAENPAFPLRLLVHRDILFSYITTCCIVGAQTSLMYFVPLYFQVTAGASNTLAGLHLVPAVVGNAGLSTDISLRTGRYKVVILLSSLLASTGYTLLVIRWLGHTNWWESLYIVPGGFGSGMAGSAVFVSINAVVDREHKAVATSGMQLAVPIGMLLGVTAGSAVMLDVVQKVVDKKLIAIGLGLESRTEIIKNSIGNVDYIWRLPDTLRDIVIGGYINGLRASFGVVLAFSLIGLVTGFLIRERRL</sequence>
<keyword evidence="4" id="KW-0378">Hydrolase</keyword>
<dbReference type="Pfam" id="PF00884">
    <property type="entry name" value="Sulfatase"/>
    <property type="match status" value="1"/>
</dbReference>
<evidence type="ECO:0000259" key="9">
    <source>
        <dbReference type="PROSITE" id="PS50850"/>
    </source>
</evidence>
<dbReference type="GO" id="GO:0022857">
    <property type="term" value="F:transmembrane transporter activity"/>
    <property type="evidence" value="ECO:0007669"/>
    <property type="project" value="InterPro"/>
</dbReference>
<evidence type="ECO:0000256" key="6">
    <source>
        <dbReference type="SAM" id="MobiDB-lite"/>
    </source>
</evidence>
<feature type="signal peptide" evidence="8">
    <location>
        <begin position="1"/>
        <end position="19"/>
    </location>
</feature>
<feature type="transmembrane region" description="Helical" evidence="7">
    <location>
        <begin position="1086"/>
        <end position="1106"/>
    </location>
</feature>
<accession>A0A439D974</accession>
<dbReference type="InterPro" id="IPR024607">
    <property type="entry name" value="Sulfatase_CS"/>
</dbReference>
<comment type="similarity">
    <text evidence="2">Belongs to the sulfatase family.</text>
</comment>
<dbReference type="Proteomes" id="UP000286045">
    <property type="component" value="Unassembled WGS sequence"/>
</dbReference>
<feature type="region of interest" description="Disordered" evidence="6">
    <location>
        <begin position="641"/>
        <end position="681"/>
    </location>
</feature>
<dbReference type="InterPro" id="IPR036259">
    <property type="entry name" value="MFS_trans_sf"/>
</dbReference>
<feature type="compositionally biased region" description="Basic and acidic residues" evidence="6">
    <location>
        <begin position="641"/>
        <end position="652"/>
    </location>
</feature>
<evidence type="ECO:0000256" key="8">
    <source>
        <dbReference type="SAM" id="SignalP"/>
    </source>
</evidence>
<feature type="transmembrane region" description="Helical" evidence="7">
    <location>
        <begin position="727"/>
        <end position="745"/>
    </location>
</feature>
<feature type="transmembrane region" description="Helical" evidence="7">
    <location>
        <begin position="988"/>
        <end position="1008"/>
    </location>
</feature>
<feature type="transmembrane region" description="Helical" evidence="7">
    <location>
        <begin position="1162"/>
        <end position="1181"/>
    </location>
</feature>
<dbReference type="Pfam" id="PF07690">
    <property type="entry name" value="MFS_1"/>
    <property type="match status" value="1"/>
</dbReference>
<dbReference type="InterPro" id="IPR017850">
    <property type="entry name" value="Alkaline_phosphatase_core_sf"/>
</dbReference>
<name>A0A439D974_9PEZI</name>
<reference evidence="10 11" key="1">
    <citation type="submission" date="2018-12" db="EMBL/GenBank/DDBJ databases">
        <title>Draft genome sequence of Xylaria grammica IHI A82.</title>
        <authorList>
            <person name="Buettner E."/>
            <person name="Kellner H."/>
        </authorList>
    </citation>
    <scope>NUCLEOTIDE SEQUENCE [LARGE SCALE GENOMIC DNA]</scope>
    <source>
        <strain evidence="10 11">IHI A82</strain>
    </source>
</reference>
<feature type="domain" description="Major facilitator superfamily (MFS) profile" evidence="9">
    <location>
        <begin position="691"/>
        <end position="1186"/>
    </location>
</feature>
<feature type="transmembrane region" description="Helical" evidence="7">
    <location>
        <begin position="1050"/>
        <end position="1074"/>
    </location>
</feature>
<dbReference type="PROSITE" id="PS00523">
    <property type="entry name" value="SULFATASE_1"/>
    <property type="match status" value="1"/>
</dbReference>
<evidence type="ECO:0000313" key="10">
    <source>
        <dbReference type="EMBL" id="RWA10916.1"/>
    </source>
</evidence>
<feature type="chain" id="PRO_5019573552" description="Major facilitator superfamily (MFS) profile domain-containing protein" evidence="8">
    <location>
        <begin position="20"/>
        <end position="1186"/>
    </location>
</feature>
<evidence type="ECO:0000256" key="2">
    <source>
        <dbReference type="ARBA" id="ARBA00008779"/>
    </source>
</evidence>
<keyword evidence="5" id="KW-0325">Glycoprotein</keyword>
<dbReference type="InterPro" id="IPR020846">
    <property type="entry name" value="MFS_dom"/>
</dbReference>
<dbReference type="PANTHER" id="PTHR43108:SF8">
    <property type="entry name" value="SD21168P"/>
    <property type="match status" value="1"/>
</dbReference>
<evidence type="ECO:0000256" key="3">
    <source>
        <dbReference type="ARBA" id="ARBA00022729"/>
    </source>
</evidence>
<evidence type="ECO:0000256" key="1">
    <source>
        <dbReference type="ARBA" id="ARBA00004141"/>
    </source>
</evidence>
<feature type="transmembrane region" description="Helical" evidence="7">
    <location>
        <begin position="1020"/>
        <end position="1038"/>
    </location>
</feature>
<dbReference type="GO" id="GO:0016020">
    <property type="term" value="C:membrane"/>
    <property type="evidence" value="ECO:0007669"/>
    <property type="project" value="UniProtKB-SubCell"/>
</dbReference>
<keyword evidence="7" id="KW-1133">Transmembrane helix</keyword>
<keyword evidence="7" id="KW-0812">Transmembrane</keyword>
<proteinExistence type="inferred from homology"/>
<keyword evidence="11" id="KW-1185">Reference proteome</keyword>
<dbReference type="Gene3D" id="3.40.720.10">
    <property type="entry name" value="Alkaline Phosphatase, subunit A"/>
    <property type="match status" value="1"/>
</dbReference>
<dbReference type="InterPro" id="IPR000917">
    <property type="entry name" value="Sulfatase_N"/>
</dbReference>
<keyword evidence="3 8" id="KW-0732">Signal</keyword>
<feature type="transmembrane region" description="Helical" evidence="7">
    <location>
        <begin position="846"/>
        <end position="866"/>
    </location>
</feature>
<evidence type="ECO:0000256" key="7">
    <source>
        <dbReference type="SAM" id="Phobius"/>
    </source>
</evidence>
<feature type="transmembrane region" description="Helical" evidence="7">
    <location>
        <begin position="958"/>
        <end position="982"/>
    </location>
</feature>
<evidence type="ECO:0000313" key="11">
    <source>
        <dbReference type="Proteomes" id="UP000286045"/>
    </source>
</evidence>
<dbReference type="FunFam" id="3.40.720.10:FF:000051">
    <property type="entry name" value="Arylsulfatase"/>
    <property type="match status" value="1"/>
</dbReference>
<dbReference type="GO" id="GO:0005539">
    <property type="term" value="F:glycosaminoglycan binding"/>
    <property type="evidence" value="ECO:0007669"/>
    <property type="project" value="TreeGrafter"/>
</dbReference>
<comment type="subcellular location">
    <subcellularLocation>
        <location evidence="1">Membrane</location>
        <topology evidence="1">Multi-pass membrane protein</topology>
    </subcellularLocation>
</comment>
<comment type="caution">
    <text evidence="10">The sequence shown here is derived from an EMBL/GenBank/DDBJ whole genome shotgun (WGS) entry which is preliminary data.</text>
</comment>
<feature type="transmembrane region" description="Helical" evidence="7">
    <location>
        <begin position="757"/>
        <end position="778"/>
    </location>
</feature>
<dbReference type="AlphaFoldDB" id="A0A439D974"/>
<evidence type="ECO:0000256" key="5">
    <source>
        <dbReference type="ARBA" id="ARBA00023180"/>
    </source>
</evidence>
<dbReference type="SUPFAM" id="SSF53649">
    <property type="entry name" value="Alkaline phosphatase-like"/>
    <property type="match status" value="1"/>
</dbReference>
<gene>
    <name evidence="10" type="ORF">EKO27_g4188</name>
</gene>
<dbReference type="PANTHER" id="PTHR43108">
    <property type="entry name" value="N-ACETYLGLUCOSAMINE-6-SULFATASE FAMILY MEMBER"/>
    <property type="match status" value="1"/>
</dbReference>
<dbReference type="Gene3D" id="1.20.1250.20">
    <property type="entry name" value="MFS general substrate transporter like domains"/>
    <property type="match status" value="1"/>
</dbReference>
<dbReference type="EMBL" id="RYZI01000096">
    <property type="protein sequence ID" value="RWA10916.1"/>
    <property type="molecule type" value="Genomic_DNA"/>
</dbReference>
<evidence type="ECO:0000256" key="4">
    <source>
        <dbReference type="ARBA" id="ARBA00022801"/>
    </source>
</evidence>
<organism evidence="10 11">
    <name type="scientific">Xylaria grammica</name>
    <dbReference type="NCBI Taxonomy" id="363999"/>
    <lineage>
        <taxon>Eukaryota</taxon>
        <taxon>Fungi</taxon>
        <taxon>Dikarya</taxon>
        <taxon>Ascomycota</taxon>
        <taxon>Pezizomycotina</taxon>
        <taxon>Sordariomycetes</taxon>
        <taxon>Xylariomycetidae</taxon>
        <taxon>Xylariales</taxon>
        <taxon>Xylariaceae</taxon>
        <taxon>Xylaria</taxon>
    </lineage>
</organism>
<dbReference type="InterPro" id="IPR011701">
    <property type="entry name" value="MFS"/>
</dbReference>
<dbReference type="SUPFAM" id="SSF103473">
    <property type="entry name" value="MFS general substrate transporter"/>
    <property type="match status" value="1"/>
</dbReference>
<protein>
    <recommendedName>
        <fullName evidence="9">Major facilitator superfamily (MFS) profile domain-containing protein</fullName>
    </recommendedName>
</protein>
<feature type="transmembrane region" description="Helical" evidence="7">
    <location>
        <begin position="918"/>
        <end position="937"/>
    </location>
</feature>
<dbReference type="PROSITE" id="PS50850">
    <property type="entry name" value="MFS"/>
    <property type="match status" value="1"/>
</dbReference>
<dbReference type="GO" id="GO:0008449">
    <property type="term" value="F:N-acetylglucosamine-6-sulfatase activity"/>
    <property type="evidence" value="ECO:0007669"/>
    <property type="project" value="TreeGrafter"/>
</dbReference>
<keyword evidence="7" id="KW-0472">Membrane</keyword>